<sequence length="27" mass="3320">MTNDLLLKMLDNLQLDNHMLFHHDHME</sequence>
<organism evidence="1">
    <name type="scientific">marine metagenome</name>
    <dbReference type="NCBI Taxonomy" id="408172"/>
    <lineage>
        <taxon>unclassified sequences</taxon>
        <taxon>metagenomes</taxon>
        <taxon>ecological metagenomes</taxon>
    </lineage>
</organism>
<name>A0A382U756_9ZZZZ</name>
<dbReference type="AlphaFoldDB" id="A0A382U756"/>
<dbReference type="EMBL" id="UINC01142033">
    <property type="protein sequence ID" value="SVD30120.1"/>
    <property type="molecule type" value="Genomic_DNA"/>
</dbReference>
<gene>
    <name evidence="1" type="ORF">METZ01_LOCUS382974</name>
</gene>
<proteinExistence type="predicted"/>
<evidence type="ECO:0000313" key="1">
    <source>
        <dbReference type="EMBL" id="SVD30120.1"/>
    </source>
</evidence>
<reference evidence="1" key="1">
    <citation type="submission" date="2018-05" db="EMBL/GenBank/DDBJ databases">
        <authorList>
            <person name="Lanie J.A."/>
            <person name="Ng W.-L."/>
            <person name="Kazmierczak K.M."/>
            <person name="Andrzejewski T.M."/>
            <person name="Davidsen T.M."/>
            <person name="Wayne K.J."/>
            <person name="Tettelin H."/>
            <person name="Glass J.I."/>
            <person name="Rusch D."/>
            <person name="Podicherti R."/>
            <person name="Tsui H.-C.T."/>
            <person name="Winkler M.E."/>
        </authorList>
    </citation>
    <scope>NUCLEOTIDE SEQUENCE</scope>
</reference>
<accession>A0A382U756</accession>
<protein>
    <submittedName>
        <fullName evidence="1">Uncharacterized protein</fullName>
    </submittedName>
</protein>